<name>A0AAE1ANJ8_9GAST</name>
<accession>A0AAE1ANJ8</accession>
<reference evidence="1" key="1">
    <citation type="journal article" date="2023" name="G3 (Bethesda)">
        <title>A reference genome for the long-term kleptoplast-retaining sea slug Elysia crispata morphotype clarki.</title>
        <authorList>
            <person name="Eastman K.E."/>
            <person name="Pendleton A.L."/>
            <person name="Shaikh M.A."/>
            <person name="Suttiyut T."/>
            <person name="Ogas R."/>
            <person name="Tomko P."/>
            <person name="Gavelis G."/>
            <person name="Widhalm J.R."/>
            <person name="Wisecaver J.H."/>
        </authorList>
    </citation>
    <scope>NUCLEOTIDE SEQUENCE</scope>
    <source>
        <strain evidence="1">ECLA1</strain>
    </source>
</reference>
<comment type="caution">
    <text evidence="1">The sequence shown here is derived from an EMBL/GenBank/DDBJ whole genome shotgun (WGS) entry which is preliminary data.</text>
</comment>
<dbReference type="Proteomes" id="UP001283361">
    <property type="component" value="Unassembled WGS sequence"/>
</dbReference>
<gene>
    <name evidence="1" type="ORF">RRG08_038450</name>
</gene>
<dbReference type="AlphaFoldDB" id="A0AAE1ANJ8"/>
<protein>
    <submittedName>
        <fullName evidence="1">Uncharacterized protein</fullName>
    </submittedName>
</protein>
<organism evidence="1 2">
    <name type="scientific">Elysia crispata</name>
    <name type="common">lettuce slug</name>
    <dbReference type="NCBI Taxonomy" id="231223"/>
    <lineage>
        <taxon>Eukaryota</taxon>
        <taxon>Metazoa</taxon>
        <taxon>Spiralia</taxon>
        <taxon>Lophotrochozoa</taxon>
        <taxon>Mollusca</taxon>
        <taxon>Gastropoda</taxon>
        <taxon>Heterobranchia</taxon>
        <taxon>Euthyneura</taxon>
        <taxon>Panpulmonata</taxon>
        <taxon>Sacoglossa</taxon>
        <taxon>Placobranchoidea</taxon>
        <taxon>Plakobranchidae</taxon>
        <taxon>Elysia</taxon>
    </lineage>
</organism>
<dbReference type="EMBL" id="JAWDGP010001543">
    <property type="protein sequence ID" value="KAK3790386.1"/>
    <property type="molecule type" value="Genomic_DNA"/>
</dbReference>
<evidence type="ECO:0000313" key="2">
    <source>
        <dbReference type="Proteomes" id="UP001283361"/>
    </source>
</evidence>
<proteinExistence type="predicted"/>
<keyword evidence="2" id="KW-1185">Reference proteome</keyword>
<sequence length="86" mass="9298">MQIIHSASFLLLKSSPASSAKAELDPVGGKPSRMYSLYHGDRSKPTGVLFLFFLDCKATGLLTGLFKLWVIFAGRAVKLKIPASLS</sequence>
<evidence type="ECO:0000313" key="1">
    <source>
        <dbReference type="EMBL" id="KAK3790386.1"/>
    </source>
</evidence>